<feature type="transmembrane region" description="Helical" evidence="1">
    <location>
        <begin position="72"/>
        <end position="97"/>
    </location>
</feature>
<evidence type="ECO:0000313" key="3">
    <source>
        <dbReference type="Proteomes" id="UP000007431"/>
    </source>
</evidence>
<sequence>MLAFTNICTTNLSSILLLAQSSRRLDEIMPTVNILLDGIVTNTPTLTLAQPTTIASGAHYSSLPVNATRQPLHYAGALFFVLGVCIILIAVTIYSFVKRYAQIKEDALNAASLPDNDTLMMPMETMPHLSKVQRSSSTGASTIASAYATLPKKPNSVDSIIILDRPNRSAASSATTLVESAGRPLPL</sequence>
<name>D8QGD4_SCHCM</name>
<keyword evidence="1" id="KW-1133">Transmembrane helix</keyword>
<evidence type="ECO:0000256" key="1">
    <source>
        <dbReference type="SAM" id="Phobius"/>
    </source>
</evidence>
<dbReference type="KEGG" id="scm:SCHCO_02514192"/>
<dbReference type="HOGENOM" id="CLU_1661801_0_0_1"/>
<keyword evidence="1" id="KW-0472">Membrane</keyword>
<dbReference type="GeneID" id="9596887"/>
<accession>D8QGD4</accession>
<dbReference type="OrthoDB" id="3083164at2759"/>
<protein>
    <submittedName>
        <fullName evidence="2">Uncharacterized protein</fullName>
    </submittedName>
</protein>
<evidence type="ECO:0000313" key="2">
    <source>
        <dbReference type="EMBL" id="EFI93280.1"/>
    </source>
</evidence>
<reference evidence="2 3" key="1">
    <citation type="journal article" date="2010" name="Nat. Biotechnol.">
        <title>Genome sequence of the model mushroom Schizophyllum commune.</title>
        <authorList>
            <person name="Ohm R.A."/>
            <person name="de Jong J.F."/>
            <person name="Lugones L.G."/>
            <person name="Aerts A."/>
            <person name="Kothe E."/>
            <person name="Stajich J.E."/>
            <person name="de Vries R.P."/>
            <person name="Record E."/>
            <person name="Levasseur A."/>
            <person name="Baker S.E."/>
            <person name="Bartholomew K.A."/>
            <person name="Coutinho P.M."/>
            <person name="Erdmann S."/>
            <person name="Fowler T.J."/>
            <person name="Gathman A.C."/>
            <person name="Lombard V."/>
            <person name="Henrissat B."/>
            <person name="Knabe N."/>
            <person name="Kuees U."/>
            <person name="Lilly W.W."/>
            <person name="Lindquist E."/>
            <person name="Lucas S."/>
            <person name="Magnuson J.K."/>
            <person name="Piumi F."/>
            <person name="Raudaskoski M."/>
            <person name="Salamov A."/>
            <person name="Schmutz J."/>
            <person name="Schwarze F.W.M.R."/>
            <person name="vanKuyk P.A."/>
            <person name="Horton J.S."/>
            <person name="Grigoriev I.V."/>
            <person name="Woesten H.A.B."/>
        </authorList>
    </citation>
    <scope>NUCLEOTIDE SEQUENCE [LARGE SCALE GENOMIC DNA]</scope>
    <source>
        <strain evidence="3">H4-8 / FGSC 9210</strain>
    </source>
</reference>
<dbReference type="InParanoid" id="D8QGD4"/>
<dbReference type="AlphaFoldDB" id="D8QGD4"/>
<keyword evidence="1" id="KW-0812">Transmembrane</keyword>
<dbReference type="EMBL" id="GL377311">
    <property type="protein sequence ID" value="EFI93280.1"/>
    <property type="molecule type" value="Genomic_DNA"/>
</dbReference>
<gene>
    <name evidence="2" type="ORF">SCHCODRAFT_112921</name>
</gene>
<feature type="non-terminal residue" evidence="2">
    <location>
        <position position="187"/>
    </location>
</feature>
<dbReference type="RefSeq" id="XP_003028183.1">
    <property type="nucleotide sequence ID" value="XM_003028137.1"/>
</dbReference>
<dbReference type="Proteomes" id="UP000007431">
    <property type="component" value="Unassembled WGS sequence"/>
</dbReference>
<organism evidence="3">
    <name type="scientific">Schizophyllum commune (strain H4-8 / FGSC 9210)</name>
    <name type="common">Split gill fungus</name>
    <dbReference type="NCBI Taxonomy" id="578458"/>
    <lineage>
        <taxon>Eukaryota</taxon>
        <taxon>Fungi</taxon>
        <taxon>Dikarya</taxon>
        <taxon>Basidiomycota</taxon>
        <taxon>Agaricomycotina</taxon>
        <taxon>Agaricomycetes</taxon>
        <taxon>Agaricomycetidae</taxon>
        <taxon>Agaricales</taxon>
        <taxon>Schizophyllaceae</taxon>
        <taxon>Schizophyllum</taxon>
    </lineage>
</organism>
<keyword evidence="3" id="KW-1185">Reference proteome</keyword>
<proteinExistence type="predicted"/>
<dbReference type="VEuPathDB" id="FungiDB:SCHCODRAFT_02514192"/>